<comment type="caution">
    <text evidence="2">The sequence shown here is derived from an EMBL/GenBank/DDBJ whole genome shotgun (WGS) entry which is preliminary data.</text>
</comment>
<dbReference type="InterPro" id="IPR044927">
    <property type="entry name" value="Endonuclea_NS_2"/>
</dbReference>
<feature type="domain" description="Type VII secretion system protein EssD-like" evidence="1">
    <location>
        <begin position="6"/>
        <end position="60"/>
    </location>
</feature>
<sequence length="76" mass="8318">MQQSLPMDKKFNGGGGDWGKLEKTWQDALKANKEVKVSIQPVFTGTSKRPTSFVVEQQINGASLPARRLQNTASGK</sequence>
<dbReference type="Proteomes" id="UP000490535">
    <property type="component" value="Unassembled WGS sequence"/>
</dbReference>
<gene>
    <name evidence="2" type="primary">essD</name>
    <name evidence="2" type="ORF">GAK29_02443</name>
</gene>
<evidence type="ECO:0000313" key="3">
    <source>
        <dbReference type="Proteomes" id="UP000490535"/>
    </source>
</evidence>
<reference evidence="3" key="1">
    <citation type="journal article" date="2020" name="MBio">
        <title>Horizontal gene transfer to a defensive symbiont with a reduced genome amongst a multipartite beetle microbiome.</title>
        <authorList>
            <person name="Waterworth S.C."/>
            <person name="Florez L.V."/>
            <person name="Rees E.R."/>
            <person name="Hertweck C."/>
            <person name="Kaltenpoth M."/>
            <person name="Kwan J.C."/>
        </authorList>
    </citation>
    <scope>NUCLEOTIDE SEQUENCE [LARGE SCALE GENOMIC DNA]</scope>
</reference>
<organism evidence="2 3">
    <name type="scientific">Acinetobacter bereziniae</name>
    <name type="common">Acinetobacter genomosp. 10</name>
    <dbReference type="NCBI Taxonomy" id="106648"/>
    <lineage>
        <taxon>Bacteria</taxon>
        <taxon>Pseudomonadati</taxon>
        <taxon>Pseudomonadota</taxon>
        <taxon>Gammaproteobacteria</taxon>
        <taxon>Moraxellales</taxon>
        <taxon>Moraxellaceae</taxon>
        <taxon>Acinetobacter</taxon>
    </lineage>
</organism>
<proteinExistence type="predicted"/>
<protein>
    <submittedName>
        <fullName evidence="2">ESAT-6 secretion machinery protein EssD</fullName>
    </submittedName>
</protein>
<name>A0A833PDI5_ACIBZ</name>
<dbReference type="EMBL" id="WNDP01000057">
    <property type="protein sequence ID" value="KAF1024595.1"/>
    <property type="molecule type" value="Genomic_DNA"/>
</dbReference>
<dbReference type="Pfam" id="PF13930">
    <property type="entry name" value="Endonuclea_NS_2"/>
    <property type="match status" value="1"/>
</dbReference>
<accession>A0A833PDI5</accession>
<evidence type="ECO:0000313" key="2">
    <source>
        <dbReference type="EMBL" id="KAF1024595.1"/>
    </source>
</evidence>
<dbReference type="AlphaFoldDB" id="A0A833PDI5"/>
<evidence type="ECO:0000259" key="1">
    <source>
        <dbReference type="Pfam" id="PF13930"/>
    </source>
</evidence>